<feature type="compositionally biased region" description="Low complexity" evidence="8">
    <location>
        <begin position="664"/>
        <end position="673"/>
    </location>
</feature>
<dbReference type="GO" id="GO:0031380">
    <property type="term" value="C:nuclear RNA-directed RNA polymerase complex"/>
    <property type="evidence" value="ECO:0007669"/>
    <property type="project" value="TreeGrafter"/>
</dbReference>
<evidence type="ECO:0000256" key="8">
    <source>
        <dbReference type="SAM" id="MobiDB-lite"/>
    </source>
</evidence>
<dbReference type="Gene3D" id="3.40.50.300">
    <property type="entry name" value="P-loop containing nucleotide triphosphate hydrolases"/>
    <property type="match status" value="3"/>
</dbReference>
<dbReference type="InterPro" id="IPR046439">
    <property type="entry name" value="ZF_RZ_dom"/>
</dbReference>
<feature type="domain" description="RZ-type" evidence="9">
    <location>
        <begin position="1241"/>
        <end position="1319"/>
    </location>
</feature>
<keyword evidence="6" id="KW-0862">Zinc</keyword>
<dbReference type="SUPFAM" id="SSF52540">
    <property type="entry name" value="P-loop containing nucleoside triphosphate hydrolases"/>
    <property type="match status" value="1"/>
</dbReference>
<evidence type="ECO:0000256" key="6">
    <source>
        <dbReference type="ARBA" id="ARBA00022833"/>
    </source>
</evidence>
<sequence>MTSHHDTVSVLTGTIVYGIVKKSAKQQQHRQSMVIMGVHLKESQLSMVDWTGRYTLMVAGANAATIMPVLAWYHLHCEQSSDTLTTLATRLLTPSTSKHGRGTSSGGNGGPMTEDLPDYLMQLDLDLTCILTSQFHNLKVGLGAKGKRNGTQWPSLPETYQSLPPSQRPPLYVLSPTQLSAVQHAMTHRISVISGGEGTGKTFLASKLVQLLHQALVSAQCFQPILILTKNETTLDSILNQVIKQIPDLVRLGKILPETSNIAPRQVVKAAAPNPTDPNRKLSYKMERQLAILQGKIDALWRYRQQVIEADPSVMATTIPPHYSVALQYGYTQRMNMTVQPNKEYPLDEIWQLWMGPRSQQPQLQQEQKQRPSFGTTYQSLNRTDIQETGQQVPPIMEWDYYTDRRGWIEGSKLRVGNISLAEDWPFINSKPGSHVRMEMKNAWSSTVKPNQVWDLSQDEKWQLQQRIIDALVKVIDVHISGLLTQQVQAAKIVEEARLSKWTSICRFSRVVGVTADFAAAHAKVIESLWPRIIIMDEAQSILESIATPFVFGSRVQHVIMIGDAHARQRPQIHNSKLKGDPKHLDISLFERWRLGGGYITRLEEQWRMCSDIVGIHDSLATPEADRKLLITAPIAGENKGDQCTLSLEGLEERAYLLDYQVPTSSSSTTSSSEGEQGQDEMDPQARHIIHDREIRKADADEARFVAHLAFYLYQQRYKAKDITILTVSSAQKILINMALQELIRSSPSFGSCSTNNHLHHQGTQSHMIANVEMVDQYVGKESHFVILSLAMPCGQPIPEGNISLALSRARSGLYIVGRIPELQKTGWNSVVEYMKVRGICGPNLKLKCQKHPDQITHVENLYDFQHVKNGGCSQLCKTLLDCGHVCEETCHHLKHSDMLCQKECNRPRPTGCTHACPNKCNQCRNRCPPCDIMTKMERPCGHMLTGPCQKLPKWMQTKPCREQVVHVLPCGHEQKVECHRTSDPNIEQLVTCCEWVQKTLPCGHTVEHQCCYKPICTERCPERLDCGHPCPERRAVCTASCTKQLICGHFCTKGCANSDDHTDRCLEQCQYVCCHGYRCGRGCWKVCNMCMEPCPYNCEHLQCTQKCHEKCDRPPCNKHCSKTLDCGHACIGLCGEPCPPCKKCHPDITCSISLRTLAEFEDDELAYMLPECGCVFAVDSLDLYFKNQAKNGEHTAIKLWQCPSCQKPIYTALRYNMYIKTEIALVNQIKAQQEERRHEISQEEKTGIIQAMNEETKSGINNIVGGRWFVCENGHPYFIGDCGGATQISSCPHCGAVIGGLQHKVVESNRFYGEFDGSFQPAWPGQPQ</sequence>
<dbReference type="GO" id="GO:0031048">
    <property type="term" value="P:regulatory ncRNA-mediated heterochromatin formation"/>
    <property type="evidence" value="ECO:0007669"/>
    <property type="project" value="TreeGrafter"/>
</dbReference>
<dbReference type="EMBL" id="JAIXMP010000004">
    <property type="protein sequence ID" value="KAI9274786.1"/>
    <property type="molecule type" value="Genomic_DNA"/>
</dbReference>
<evidence type="ECO:0000256" key="1">
    <source>
        <dbReference type="ARBA" id="ARBA00004496"/>
    </source>
</evidence>
<dbReference type="SMART" id="SM00438">
    <property type="entry name" value="ZnF_NFX"/>
    <property type="match status" value="4"/>
</dbReference>
<dbReference type="GO" id="GO:0002376">
    <property type="term" value="P:immune system process"/>
    <property type="evidence" value="ECO:0007669"/>
    <property type="project" value="UniProtKB-KW"/>
</dbReference>
<feature type="region of interest" description="Disordered" evidence="8">
    <location>
        <begin position="93"/>
        <end position="113"/>
    </location>
</feature>
<evidence type="ECO:0000313" key="10">
    <source>
        <dbReference type="EMBL" id="KAI9274786.1"/>
    </source>
</evidence>
<evidence type="ECO:0000259" key="9">
    <source>
        <dbReference type="PROSITE" id="PS51981"/>
    </source>
</evidence>
<dbReference type="GO" id="GO:0005737">
    <property type="term" value="C:cytoplasm"/>
    <property type="evidence" value="ECO:0007669"/>
    <property type="project" value="UniProtKB-SubCell"/>
</dbReference>
<keyword evidence="3" id="KW-0479">Metal-binding</keyword>
<keyword evidence="4" id="KW-0677">Repeat</keyword>
<dbReference type="Proteomes" id="UP001209540">
    <property type="component" value="Unassembled WGS sequence"/>
</dbReference>
<dbReference type="InterPro" id="IPR027417">
    <property type="entry name" value="P-loop_NTPase"/>
</dbReference>
<dbReference type="PROSITE" id="PS51981">
    <property type="entry name" value="ZF_RZ"/>
    <property type="match status" value="1"/>
</dbReference>
<comment type="caution">
    <text evidence="10">The sequence shown here is derived from an EMBL/GenBank/DDBJ whole genome shotgun (WGS) entry which is preliminary data.</text>
</comment>
<evidence type="ECO:0000256" key="5">
    <source>
        <dbReference type="ARBA" id="ARBA00022771"/>
    </source>
</evidence>
<keyword evidence="5" id="KW-0863">Zinc-finger</keyword>
<evidence type="ECO:0000256" key="2">
    <source>
        <dbReference type="ARBA" id="ARBA00022490"/>
    </source>
</evidence>
<protein>
    <recommendedName>
        <fullName evidence="9">RZ-type domain-containing protein</fullName>
    </recommendedName>
</protein>
<organism evidence="10 11">
    <name type="scientific">Phascolomyces articulosus</name>
    <dbReference type="NCBI Taxonomy" id="60185"/>
    <lineage>
        <taxon>Eukaryota</taxon>
        <taxon>Fungi</taxon>
        <taxon>Fungi incertae sedis</taxon>
        <taxon>Mucoromycota</taxon>
        <taxon>Mucoromycotina</taxon>
        <taxon>Mucoromycetes</taxon>
        <taxon>Mucorales</taxon>
        <taxon>Lichtheimiaceae</taxon>
        <taxon>Phascolomyces</taxon>
    </lineage>
</organism>
<reference evidence="10" key="2">
    <citation type="submission" date="2023-02" db="EMBL/GenBank/DDBJ databases">
        <authorList>
            <consortium name="DOE Joint Genome Institute"/>
            <person name="Mondo S.J."/>
            <person name="Chang Y."/>
            <person name="Wang Y."/>
            <person name="Ahrendt S."/>
            <person name="Andreopoulos W."/>
            <person name="Barry K."/>
            <person name="Beard J."/>
            <person name="Benny G.L."/>
            <person name="Blankenship S."/>
            <person name="Bonito G."/>
            <person name="Cuomo C."/>
            <person name="Desiro A."/>
            <person name="Gervers K.A."/>
            <person name="Hundley H."/>
            <person name="Kuo A."/>
            <person name="LaButti K."/>
            <person name="Lang B.F."/>
            <person name="Lipzen A."/>
            <person name="O'Donnell K."/>
            <person name="Pangilinan J."/>
            <person name="Reynolds N."/>
            <person name="Sandor L."/>
            <person name="Smith M.W."/>
            <person name="Tsang A."/>
            <person name="Grigoriev I.V."/>
            <person name="Stajich J.E."/>
            <person name="Spatafora J.W."/>
        </authorList>
    </citation>
    <scope>NUCLEOTIDE SEQUENCE</scope>
    <source>
        <strain evidence="10">RSA 2281</strain>
    </source>
</reference>
<reference evidence="10" key="1">
    <citation type="journal article" date="2022" name="IScience">
        <title>Evolution of zygomycete secretomes and the origins of terrestrial fungal ecologies.</title>
        <authorList>
            <person name="Chang Y."/>
            <person name="Wang Y."/>
            <person name="Mondo S."/>
            <person name="Ahrendt S."/>
            <person name="Andreopoulos W."/>
            <person name="Barry K."/>
            <person name="Beard J."/>
            <person name="Benny G.L."/>
            <person name="Blankenship S."/>
            <person name="Bonito G."/>
            <person name="Cuomo C."/>
            <person name="Desiro A."/>
            <person name="Gervers K.A."/>
            <person name="Hundley H."/>
            <person name="Kuo A."/>
            <person name="LaButti K."/>
            <person name="Lang B.F."/>
            <person name="Lipzen A."/>
            <person name="O'Donnell K."/>
            <person name="Pangilinan J."/>
            <person name="Reynolds N."/>
            <person name="Sandor L."/>
            <person name="Smith M.E."/>
            <person name="Tsang A."/>
            <person name="Grigoriev I.V."/>
            <person name="Stajich J.E."/>
            <person name="Spatafora J.W."/>
        </authorList>
    </citation>
    <scope>NUCLEOTIDE SEQUENCE</scope>
    <source>
        <strain evidence="10">RSA 2281</strain>
    </source>
</reference>
<evidence type="ECO:0000256" key="7">
    <source>
        <dbReference type="ARBA" id="ARBA00022859"/>
    </source>
</evidence>
<accession>A0AAD5KLQ8</accession>
<keyword evidence="11" id="KW-1185">Reference proteome</keyword>
<dbReference type="InterPro" id="IPR000967">
    <property type="entry name" value="Znf_NFX1"/>
</dbReference>
<evidence type="ECO:0000313" key="11">
    <source>
        <dbReference type="Proteomes" id="UP001209540"/>
    </source>
</evidence>
<keyword evidence="7" id="KW-0391">Immunity</keyword>
<dbReference type="GO" id="GO:0008270">
    <property type="term" value="F:zinc ion binding"/>
    <property type="evidence" value="ECO:0007669"/>
    <property type="project" value="UniProtKB-KW"/>
</dbReference>
<dbReference type="InterPro" id="IPR041679">
    <property type="entry name" value="DNA2/NAM7-like_C"/>
</dbReference>
<name>A0AAD5KLQ8_9FUNG</name>
<comment type="subcellular location">
    <subcellularLocation>
        <location evidence="1">Cytoplasm</location>
    </subcellularLocation>
</comment>
<feature type="region of interest" description="Disordered" evidence="8">
    <location>
        <begin position="663"/>
        <end position="684"/>
    </location>
</feature>
<dbReference type="Pfam" id="PF13087">
    <property type="entry name" value="AAA_12"/>
    <property type="match status" value="1"/>
</dbReference>
<evidence type="ECO:0000256" key="3">
    <source>
        <dbReference type="ARBA" id="ARBA00022723"/>
    </source>
</evidence>
<keyword evidence="2" id="KW-0963">Cytoplasm</keyword>
<evidence type="ECO:0000256" key="4">
    <source>
        <dbReference type="ARBA" id="ARBA00022737"/>
    </source>
</evidence>
<dbReference type="InterPro" id="IPR045055">
    <property type="entry name" value="DNA2/NAM7-like"/>
</dbReference>
<dbReference type="Pfam" id="PF20173">
    <property type="entry name" value="ZnF_RZ-type"/>
    <property type="match status" value="1"/>
</dbReference>
<proteinExistence type="predicted"/>
<gene>
    <name evidence="10" type="ORF">BDA99DRAFT_432027</name>
</gene>
<dbReference type="PANTHER" id="PTHR10887">
    <property type="entry name" value="DNA2/NAM7 HELICASE FAMILY"/>
    <property type="match status" value="1"/>
</dbReference>
<dbReference type="PANTHER" id="PTHR10887:SF341">
    <property type="entry name" value="NFX1-TYPE ZINC FINGER-CONTAINING PROTEIN 1"/>
    <property type="match status" value="1"/>
</dbReference>